<evidence type="ECO:0000313" key="2">
    <source>
        <dbReference type="EMBL" id="AUX32065.1"/>
    </source>
</evidence>
<dbReference type="Proteomes" id="UP000295497">
    <property type="component" value="Chromosome"/>
</dbReference>
<feature type="domain" description="Lantibiotic dehydratase N-terminal" evidence="1">
    <location>
        <begin position="557"/>
        <end position="825"/>
    </location>
</feature>
<dbReference type="InterPro" id="IPR006827">
    <property type="entry name" value="Lant_deHydtase_N"/>
</dbReference>
<sequence>MLGADAAIEVDKLPREHRDSMAAPVRSAPWRAALPGSEWEVWRTVCLRSAGFPVDLLRALVAPGSAAAADRLGEAERAAERSRRAAIAALDALVRVDPRTGVDALAGDEAARARLKAERRRLAKGGAPRDKAGSPAADAALDELAGALRRRDAAGAELREVFDDEARIVSERLRGICRDRAFREALVWQNRQVLRTAVDPLLAAPEGAADARTRSKERLVASYLERYCAKNDSIGFFGPFGWARIDGGPVAARVAPGRGLLASRTVSLEHWVLDGLAAAIAARPGVAPWLAPRWLPFYQLDGRELILPIGHRAELPPARARLLAACDGVRPARAIAAELLADASLGFSSEAEVYDLLRDMVGMRVLAWDLELPYALRDPEAHLRAALARIEPEGVRAPALAAVDELFAARAAVAAAAGDPEALDRALDALEHTVTRLTAGPATRAPGAVYAGRTPIYEDCRRDVEVTFGAPFLERFGPALSLVLSSMRWFMRETTEAYIGYVRGVVDELVGGAPDARLDMTVLQRALLDRMKPGVFTPPVQRHVDAVRERWRELVGAAPDARRVELDSAALRARFEAAFPSHPADRTVAPFHVSPDLLVAAASPEAFAAGDFLAVLGEVHLGPTLNAFATLSQHPSPGDITAALVGDHPWPALYVTGHKQELLGGPTGQRVFGAPEARRPIDYVLDFSTSPQSIDPEHHLRIADLEVVIEGDRFRAQTRDGRLVFHARQFMWLIISLEATRGFSLFAPARHVPRVTIDGLVIARERWMFAPAEIDAAELATPVDRFVGVRRWAAEHGLPRFVFVKSAAESKPTFLDLDSPLSVEVFANLVRVAREDAAARANPGGIAVTEMLPRPDQCWLVDADGRRYTSELRMVTCFGPDTRVGL</sequence>
<dbReference type="RefSeq" id="WP_129575737.1">
    <property type="nucleotide sequence ID" value="NZ_CP012672.1"/>
</dbReference>
<evidence type="ECO:0000259" key="1">
    <source>
        <dbReference type="Pfam" id="PF04738"/>
    </source>
</evidence>
<feature type="domain" description="Lantibiotic dehydratase N-terminal" evidence="1">
    <location>
        <begin position="179"/>
        <end position="475"/>
    </location>
</feature>
<reference evidence="2 3" key="1">
    <citation type="submission" date="2015-09" db="EMBL/GenBank/DDBJ databases">
        <title>Sorangium comparison.</title>
        <authorList>
            <person name="Zaburannyi N."/>
            <person name="Bunk B."/>
            <person name="Overmann J."/>
            <person name="Mueller R."/>
        </authorList>
    </citation>
    <scope>NUCLEOTIDE SEQUENCE [LARGE SCALE GENOMIC DNA]</scope>
    <source>
        <strain evidence="2 3">So ce836</strain>
    </source>
</reference>
<accession>A0A4P2QPN0</accession>
<dbReference type="Pfam" id="PF04738">
    <property type="entry name" value="Lant_dehydr_N"/>
    <property type="match status" value="2"/>
</dbReference>
<dbReference type="EMBL" id="CP012672">
    <property type="protein sequence ID" value="AUX32065.1"/>
    <property type="molecule type" value="Genomic_DNA"/>
</dbReference>
<name>A0A4P2QPN0_SORCE</name>
<protein>
    <recommendedName>
        <fullName evidence="1">Lantibiotic dehydratase N-terminal domain-containing protein</fullName>
    </recommendedName>
</protein>
<organism evidence="2 3">
    <name type="scientific">Sorangium cellulosum</name>
    <name type="common">Polyangium cellulosum</name>
    <dbReference type="NCBI Taxonomy" id="56"/>
    <lineage>
        <taxon>Bacteria</taxon>
        <taxon>Pseudomonadati</taxon>
        <taxon>Myxococcota</taxon>
        <taxon>Polyangia</taxon>
        <taxon>Polyangiales</taxon>
        <taxon>Polyangiaceae</taxon>
        <taxon>Sorangium</taxon>
    </lineage>
</organism>
<gene>
    <name evidence="2" type="ORF">SOCE836_042010</name>
</gene>
<proteinExistence type="predicted"/>
<evidence type="ECO:0000313" key="3">
    <source>
        <dbReference type="Proteomes" id="UP000295497"/>
    </source>
</evidence>
<dbReference type="AlphaFoldDB" id="A0A4P2QPN0"/>